<proteinExistence type="predicted"/>
<evidence type="ECO:0000313" key="2">
    <source>
        <dbReference type="Proteomes" id="UP000077519"/>
    </source>
</evidence>
<reference evidence="1 2" key="1">
    <citation type="submission" date="2016-03" db="EMBL/GenBank/DDBJ databases">
        <title>Genome sequence of Rhodococcus kyotonensis KB10.</title>
        <authorList>
            <person name="Jeong H."/>
            <person name="Hong C.E."/>
            <person name="Jo S.H."/>
            <person name="Park J.M."/>
        </authorList>
    </citation>
    <scope>NUCLEOTIDE SEQUENCE [LARGE SCALE GENOMIC DNA]</scope>
    <source>
        <strain evidence="1 2">KB10</strain>
    </source>
</reference>
<dbReference type="Proteomes" id="UP000077519">
    <property type="component" value="Unassembled WGS sequence"/>
</dbReference>
<sequence length="72" mass="8081">MTLNGWLRQLPYTQPDVIVVDYFGVLANPDVADNWIAGYAMGYNTHPPTSGASARAWPEGCRPTRCVRWSRL</sequence>
<dbReference type="RefSeq" id="WP_068425829.1">
    <property type="nucleotide sequence ID" value="NZ_LVHI01000012.1"/>
</dbReference>
<comment type="caution">
    <text evidence="1">The sequence shown here is derived from an EMBL/GenBank/DDBJ whole genome shotgun (WGS) entry which is preliminary data.</text>
</comment>
<organism evidence="1 2">
    <name type="scientific">Rhodococcoides kyotonense</name>
    <dbReference type="NCBI Taxonomy" id="398843"/>
    <lineage>
        <taxon>Bacteria</taxon>
        <taxon>Bacillati</taxon>
        <taxon>Actinomycetota</taxon>
        <taxon>Actinomycetes</taxon>
        <taxon>Mycobacteriales</taxon>
        <taxon>Nocardiaceae</taxon>
        <taxon>Rhodococcoides</taxon>
    </lineage>
</organism>
<dbReference type="EMBL" id="LVHI01000012">
    <property type="protein sequence ID" value="OAK54852.1"/>
    <property type="molecule type" value="Genomic_DNA"/>
</dbReference>
<keyword evidence="2" id="KW-1185">Reference proteome</keyword>
<name>A0A177YH37_9NOCA</name>
<accession>A0A177YH37</accession>
<evidence type="ECO:0000313" key="1">
    <source>
        <dbReference type="EMBL" id="OAK54852.1"/>
    </source>
</evidence>
<gene>
    <name evidence="1" type="ORF">A3K89_05945</name>
</gene>
<dbReference type="AlphaFoldDB" id="A0A177YH37"/>
<protein>
    <submittedName>
        <fullName evidence="1">Uncharacterized protein</fullName>
    </submittedName>
</protein>